<evidence type="ECO:0000313" key="1">
    <source>
        <dbReference type="EMBL" id="TFV97419.1"/>
    </source>
</evidence>
<evidence type="ECO:0008006" key="3">
    <source>
        <dbReference type="Google" id="ProtNLM"/>
    </source>
</evidence>
<dbReference type="Gene3D" id="2.40.160.130">
    <property type="entry name" value="Capsule assembly protein Wzi"/>
    <property type="match status" value="1"/>
</dbReference>
<dbReference type="Proteomes" id="UP000297647">
    <property type="component" value="Unassembled WGS sequence"/>
</dbReference>
<dbReference type="OrthoDB" id="1293009at2"/>
<accession>A0A4Y9QYH7</accession>
<proteinExistence type="predicted"/>
<organism evidence="1 2">
    <name type="scientific">Algoriphagus kandeliae</name>
    <dbReference type="NCBI Taxonomy" id="2562278"/>
    <lineage>
        <taxon>Bacteria</taxon>
        <taxon>Pseudomonadati</taxon>
        <taxon>Bacteroidota</taxon>
        <taxon>Cytophagia</taxon>
        <taxon>Cytophagales</taxon>
        <taxon>Cyclobacteriaceae</taxon>
        <taxon>Algoriphagus</taxon>
    </lineage>
</organism>
<protein>
    <recommendedName>
        <fullName evidence="3">Capsule assembly Wzi family protein</fullName>
    </recommendedName>
</protein>
<sequence length="549" mass="63638">MVRRILFISLFLFLFSGSLKSQIFQNTYSNERELSRRYSLSFSDTSSIQDFRYAFFQEVPEEETEWGVRYSISPFVSFQRISSRSNYGWDDRGVLPVKGYQSYWSGGINASWEFLRLEFNPELVFGSKGAEPEFLRNWSDSQIDDFYFDLNYGDFPQSFGNGIYSKLWWGQTKLVAQYGAFETGISTKNIWWGPGQWNSLTFSNNAAGFPYLTINTHRPAKTFIGGIELQLLMGKLASSNLGGTGIPELDEAFFDPISSDWRYLNAFSFTWHPKWVNGISLGFSRTVQQYSKTLSGRFIDLFPVFQGFQKKRFFEGGNTIDFDRNGQDQQFTIFGSFRNKPSKLEVYFEFGRRDHAFSWREFILNPEHARAYIFGLIKLFDLPNSKEKIQIRSEITHQQESVNRYIRYEGLEGLSSWHMHHQARGFTNFGQPIGVGMGPGMNIQTLEVALVNNFEKKGLVIERLENRQGFFYRSLGQQSINKPWVDLSLGFLYDKQFGNLLLSSKLQLIHARNYQWQLDPASTPDFPKGKNLTSVMAQASVVYFWNKNK</sequence>
<gene>
    <name evidence="1" type="ORF">E4S40_01825</name>
</gene>
<evidence type="ECO:0000313" key="2">
    <source>
        <dbReference type="Proteomes" id="UP000297647"/>
    </source>
</evidence>
<dbReference type="InterPro" id="IPR038636">
    <property type="entry name" value="Wzi_sf"/>
</dbReference>
<dbReference type="RefSeq" id="WP_135070007.1">
    <property type="nucleotide sequence ID" value="NZ_SPSB01000001.1"/>
</dbReference>
<keyword evidence="2" id="KW-1185">Reference proteome</keyword>
<dbReference type="EMBL" id="SPSB01000001">
    <property type="protein sequence ID" value="TFV97419.1"/>
    <property type="molecule type" value="Genomic_DNA"/>
</dbReference>
<reference evidence="1 2" key="1">
    <citation type="submission" date="2019-03" db="EMBL/GenBank/DDBJ databases">
        <title>Algoriphagus sp. nov, a new strain isolated from root system soil of mangrove plant Kandelia.</title>
        <authorList>
            <person name="Yin Q."/>
            <person name="Wang K."/>
            <person name="Song Z."/>
        </authorList>
    </citation>
    <scope>NUCLEOTIDE SEQUENCE [LARGE SCALE GENOMIC DNA]</scope>
    <source>
        <strain evidence="1 2">XY-J91</strain>
    </source>
</reference>
<dbReference type="AlphaFoldDB" id="A0A4Y9QYH7"/>
<comment type="caution">
    <text evidence="1">The sequence shown here is derived from an EMBL/GenBank/DDBJ whole genome shotgun (WGS) entry which is preliminary data.</text>
</comment>
<name>A0A4Y9QYH7_9BACT</name>